<dbReference type="GO" id="GO:0015288">
    <property type="term" value="F:porin activity"/>
    <property type="evidence" value="ECO:0007669"/>
    <property type="project" value="TreeGrafter"/>
</dbReference>
<dbReference type="OrthoDB" id="13803at2"/>
<evidence type="ECO:0000256" key="2">
    <source>
        <dbReference type="ARBA" id="ARBA00007613"/>
    </source>
</evidence>
<keyword evidence="7" id="KW-0998">Cell outer membrane</keyword>
<comment type="similarity">
    <text evidence="2">Belongs to the outer membrane factor (OMF) (TC 1.B.17) family.</text>
</comment>
<keyword evidence="9" id="KW-0732">Signal</keyword>
<feature type="signal peptide" evidence="9">
    <location>
        <begin position="1"/>
        <end position="18"/>
    </location>
</feature>
<dbReference type="SUPFAM" id="SSF56954">
    <property type="entry name" value="Outer membrane efflux proteins (OEP)"/>
    <property type="match status" value="1"/>
</dbReference>
<keyword evidence="3" id="KW-0813">Transport</keyword>
<feature type="coiled-coil region" evidence="8">
    <location>
        <begin position="359"/>
        <end position="386"/>
    </location>
</feature>
<gene>
    <name evidence="10" type="ORF">CLV27_0968</name>
</gene>
<evidence type="ECO:0000256" key="3">
    <source>
        <dbReference type="ARBA" id="ARBA00022448"/>
    </source>
</evidence>
<dbReference type="InterPro" id="IPR003423">
    <property type="entry name" value="OMP_efflux"/>
</dbReference>
<dbReference type="GO" id="GO:0015562">
    <property type="term" value="F:efflux transmembrane transporter activity"/>
    <property type="evidence" value="ECO:0007669"/>
    <property type="project" value="InterPro"/>
</dbReference>
<dbReference type="PIRSF" id="PIRSF001892">
    <property type="entry name" value="CyaE"/>
    <property type="match status" value="1"/>
</dbReference>
<evidence type="ECO:0000256" key="4">
    <source>
        <dbReference type="ARBA" id="ARBA00022452"/>
    </source>
</evidence>
<accession>A0A4V2PDC2</accession>
<dbReference type="InterPro" id="IPR028351">
    <property type="entry name" value="CyaE"/>
</dbReference>
<keyword evidence="4" id="KW-1134">Transmembrane beta strand</keyword>
<keyword evidence="5" id="KW-0812">Transmembrane</keyword>
<reference evidence="10 11" key="1">
    <citation type="submission" date="2019-03" db="EMBL/GenBank/DDBJ databases">
        <title>Genomic Encyclopedia of Archaeal and Bacterial Type Strains, Phase II (KMG-II): from individual species to whole genera.</title>
        <authorList>
            <person name="Goeker M."/>
        </authorList>
    </citation>
    <scope>NUCLEOTIDE SEQUENCE [LARGE SCALE GENOMIC DNA]</scope>
    <source>
        <strain evidence="10 11">DSM 24425</strain>
    </source>
</reference>
<dbReference type="Pfam" id="PF02321">
    <property type="entry name" value="OEP"/>
    <property type="match status" value="2"/>
</dbReference>
<organism evidence="10 11">
    <name type="scientific">Phorcysia thermohydrogeniphila</name>
    <dbReference type="NCBI Taxonomy" id="936138"/>
    <lineage>
        <taxon>Bacteria</taxon>
        <taxon>Pseudomonadati</taxon>
        <taxon>Aquificota</taxon>
        <taxon>Aquificia</taxon>
        <taxon>Desulfurobacteriales</taxon>
        <taxon>Desulfurobacteriaceae</taxon>
        <taxon>Phorcysia</taxon>
    </lineage>
</organism>
<keyword evidence="6" id="KW-0472">Membrane</keyword>
<comment type="caution">
    <text evidence="10">The sequence shown here is derived from an EMBL/GenBank/DDBJ whole genome shotgun (WGS) entry which is preliminary data.</text>
</comment>
<dbReference type="EMBL" id="SMFV01000003">
    <property type="protein sequence ID" value="TCK04536.1"/>
    <property type="molecule type" value="Genomic_DNA"/>
</dbReference>
<dbReference type="PANTHER" id="PTHR30026">
    <property type="entry name" value="OUTER MEMBRANE PROTEIN TOLC"/>
    <property type="match status" value="1"/>
</dbReference>
<feature type="coiled-coil region" evidence="8">
    <location>
        <begin position="121"/>
        <end position="218"/>
    </location>
</feature>
<dbReference type="AlphaFoldDB" id="A0A4V2PDC2"/>
<evidence type="ECO:0000313" key="11">
    <source>
        <dbReference type="Proteomes" id="UP000295777"/>
    </source>
</evidence>
<dbReference type="GO" id="GO:0009279">
    <property type="term" value="C:cell outer membrane"/>
    <property type="evidence" value="ECO:0007669"/>
    <property type="project" value="UniProtKB-SubCell"/>
</dbReference>
<proteinExistence type="inferred from homology"/>
<dbReference type="Proteomes" id="UP000295777">
    <property type="component" value="Unassembled WGS sequence"/>
</dbReference>
<protein>
    <submittedName>
        <fullName evidence="10">Outer membrane protein TolC</fullName>
    </submittedName>
</protein>
<comment type="subcellular location">
    <subcellularLocation>
        <location evidence="1">Cell outer membrane</location>
    </subcellularLocation>
</comment>
<evidence type="ECO:0000256" key="6">
    <source>
        <dbReference type="ARBA" id="ARBA00023136"/>
    </source>
</evidence>
<dbReference type="InterPro" id="IPR051906">
    <property type="entry name" value="TolC-like"/>
</dbReference>
<dbReference type="RefSeq" id="WP_132526349.1">
    <property type="nucleotide sequence ID" value="NZ_SMFV01000003.1"/>
</dbReference>
<name>A0A4V2PDC2_9BACT</name>
<dbReference type="Gene3D" id="1.20.1600.10">
    <property type="entry name" value="Outer membrane efflux proteins (OEP)"/>
    <property type="match status" value="1"/>
</dbReference>
<evidence type="ECO:0000256" key="1">
    <source>
        <dbReference type="ARBA" id="ARBA00004442"/>
    </source>
</evidence>
<evidence type="ECO:0000256" key="5">
    <source>
        <dbReference type="ARBA" id="ARBA00022692"/>
    </source>
</evidence>
<evidence type="ECO:0000256" key="9">
    <source>
        <dbReference type="SAM" id="SignalP"/>
    </source>
</evidence>
<dbReference type="PANTHER" id="PTHR30026:SF21">
    <property type="entry name" value="SLR1270 PROTEIN"/>
    <property type="match status" value="1"/>
</dbReference>
<evidence type="ECO:0000256" key="8">
    <source>
        <dbReference type="SAM" id="Coils"/>
    </source>
</evidence>
<evidence type="ECO:0000313" key="10">
    <source>
        <dbReference type="EMBL" id="TCK04536.1"/>
    </source>
</evidence>
<feature type="chain" id="PRO_5021031370" evidence="9">
    <location>
        <begin position="19"/>
        <end position="441"/>
    </location>
</feature>
<keyword evidence="8" id="KW-0175">Coiled coil</keyword>
<keyword evidence="11" id="KW-1185">Reference proteome</keyword>
<dbReference type="GO" id="GO:1990281">
    <property type="term" value="C:efflux pump complex"/>
    <property type="evidence" value="ECO:0007669"/>
    <property type="project" value="TreeGrafter"/>
</dbReference>
<evidence type="ECO:0000256" key="7">
    <source>
        <dbReference type="ARBA" id="ARBA00023237"/>
    </source>
</evidence>
<sequence length="441" mass="50294">MKLKLLLLSAFLIGNANALTLEEAVQTALEKNNLIKAKKLELKEKELDFKISKLRLLPRVDFYSEYNKTTDPPYAIMNRMEVKKLDPRVTDFNDPTKFQLFKTGVRATVPIWMGGKLRIAVDLAEKEVKASKKQLKKSKEEVVYNVVKAYYGALTAKAFVKTAELAVRDAEKHLKDAETVYRAGLGVKSDFLRAKVYLERAKETLVEAKSNYEIAKRALAVAMGLKPTTDLNVEGELTYRPFYLDLNELIETALKSRPELKELKVRLKQSEDMERLARSDFMPNVAAFGDYFMAADTAPWNKENSSWTFGLQVTFNLFDGGIKFKKLRKSRLTKLKVQEYIERAEKGVAFEVARAYYRFLEAEQKLKLAQASVESAEESLRIVEKRYKNGLATITELLDTQTALNEARSNYVAALSLYRTAVAEVYHAAGILEEKYRELVE</sequence>